<name>A0AAP0PCI1_9MAGN</name>
<dbReference type="AlphaFoldDB" id="A0AAP0PCI1"/>
<sequence length="61" mass="7171">MERRSTRANYELSHESFEGHISCRESSQNCIHVFLIRSVYWLYVHVESNALFGLNLRSPTV</sequence>
<organism evidence="1 2">
    <name type="scientific">Stephania yunnanensis</name>
    <dbReference type="NCBI Taxonomy" id="152371"/>
    <lineage>
        <taxon>Eukaryota</taxon>
        <taxon>Viridiplantae</taxon>
        <taxon>Streptophyta</taxon>
        <taxon>Embryophyta</taxon>
        <taxon>Tracheophyta</taxon>
        <taxon>Spermatophyta</taxon>
        <taxon>Magnoliopsida</taxon>
        <taxon>Ranunculales</taxon>
        <taxon>Menispermaceae</taxon>
        <taxon>Menispermoideae</taxon>
        <taxon>Cissampelideae</taxon>
        <taxon>Stephania</taxon>
    </lineage>
</organism>
<evidence type="ECO:0000313" key="1">
    <source>
        <dbReference type="EMBL" id="KAK9135745.1"/>
    </source>
</evidence>
<accession>A0AAP0PCI1</accession>
<protein>
    <submittedName>
        <fullName evidence="1">Uncharacterized protein</fullName>
    </submittedName>
</protein>
<reference evidence="1 2" key="1">
    <citation type="submission" date="2024-01" db="EMBL/GenBank/DDBJ databases">
        <title>Genome assemblies of Stephania.</title>
        <authorList>
            <person name="Yang L."/>
        </authorList>
    </citation>
    <scope>NUCLEOTIDE SEQUENCE [LARGE SCALE GENOMIC DNA]</scope>
    <source>
        <strain evidence="1">YNDBR</strain>
        <tissue evidence="1">Leaf</tissue>
    </source>
</reference>
<dbReference type="EMBL" id="JBBNAF010000006">
    <property type="protein sequence ID" value="KAK9135745.1"/>
    <property type="molecule type" value="Genomic_DNA"/>
</dbReference>
<keyword evidence="2" id="KW-1185">Reference proteome</keyword>
<proteinExistence type="predicted"/>
<comment type="caution">
    <text evidence="1">The sequence shown here is derived from an EMBL/GenBank/DDBJ whole genome shotgun (WGS) entry which is preliminary data.</text>
</comment>
<dbReference type="Proteomes" id="UP001420932">
    <property type="component" value="Unassembled WGS sequence"/>
</dbReference>
<gene>
    <name evidence="1" type="ORF">Syun_015075</name>
</gene>
<evidence type="ECO:0000313" key="2">
    <source>
        <dbReference type="Proteomes" id="UP001420932"/>
    </source>
</evidence>